<dbReference type="GO" id="GO:0030133">
    <property type="term" value="C:transport vesicle"/>
    <property type="evidence" value="ECO:0007669"/>
    <property type="project" value="TreeGrafter"/>
</dbReference>
<evidence type="ECO:0000256" key="6">
    <source>
        <dbReference type="SAM" id="Coils"/>
    </source>
</evidence>
<comment type="subcellular location">
    <subcellularLocation>
        <location evidence="1">Cytoplasm</location>
    </subcellularLocation>
</comment>
<evidence type="ECO:0000256" key="7">
    <source>
        <dbReference type="SAM" id="MobiDB-lite"/>
    </source>
</evidence>
<dbReference type="Pfam" id="PF14712">
    <property type="entry name" value="Snapin_Pallidin"/>
    <property type="match status" value="1"/>
</dbReference>
<name>A0A833RQK0_9HYME</name>
<dbReference type="PANTHER" id="PTHR31328">
    <property type="entry name" value="BIOGENESIS OF LYSOSOME-RELATED ORGANELLES COMPLEX 1 SUBUNIT 6"/>
    <property type="match status" value="1"/>
</dbReference>
<evidence type="ECO:0000256" key="3">
    <source>
        <dbReference type="ARBA" id="ARBA00019579"/>
    </source>
</evidence>
<gene>
    <name evidence="8" type="ORF">E2986_01998</name>
</gene>
<proteinExistence type="inferred from homology"/>
<feature type="region of interest" description="Disordered" evidence="7">
    <location>
        <begin position="143"/>
        <end position="164"/>
    </location>
</feature>
<feature type="compositionally biased region" description="Basic and acidic residues" evidence="7">
    <location>
        <begin position="143"/>
        <end position="157"/>
    </location>
</feature>
<evidence type="ECO:0000256" key="4">
    <source>
        <dbReference type="ARBA" id="ARBA00022490"/>
    </source>
</evidence>
<keyword evidence="9" id="KW-1185">Reference proteome</keyword>
<reference evidence="8" key="1">
    <citation type="submission" date="2019-11" db="EMBL/GenBank/DDBJ databases">
        <title>The nuclear and mitochondrial genomes of Frieseomelitta varia - a highly eusocial stingless bee (Meliponini) with a permanently sterile worker caste.</title>
        <authorList>
            <person name="Freitas F.C.P."/>
            <person name="Lourenco A.P."/>
            <person name="Nunes F.M.F."/>
            <person name="Paschoal A.R."/>
            <person name="Abreu F.C.P."/>
            <person name="Barbin F.O."/>
            <person name="Bataglia L."/>
            <person name="Cardoso-Junior C.A.M."/>
            <person name="Cervoni M.S."/>
            <person name="Silva S.R."/>
            <person name="Dalarmi F."/>
            <person name="Del Lama M.A."/>
            <person name="Depintor T.S."/>
            <person name="Ferreira K.M."/>
            <person name="Goria P.S."/>
            <person name="Jaskot M.C."/>
            <person name="Lago D.C."/>
            <person name="Luna-Lucena D."/>
            <person name="Moda L.M."/>
            <person name="Nascimento L."/>
            <person name="Pedrino M."/>
            <person name="Rabico F.O."/>
            <person name="Sanches F.C."/>
            <person name="Santos D.E."/>
            <person name="Santos C.G."/>
            <person name="Vieira J."/>
            <person name="Lopes T.F."/>
            <person name="Barchuk A.R."/>
            <person name="Hartfelder K."/>
            <person name="Simoes Z.L.P."/>
            <person name="Bitondi M.M.G."/>
            <person name="Pinheiro D.G."/>
        </authorList>
    </citation>
    <scope>NUCLEOTIDE SEQUENCE</scope>
    <source>
        <strain evidence="8">USP_RPSP 00005682</strain>
        <tissue evidence="8">Whole individual</tissue>
    </source>
</reference>
<accession>A0A833RQK0</accession>
<dbReference type="InterPro" id="IPR028119">
    <property type="entry name" value="Snapin/Pallidin/Snn1"/>
</dbReference>
<dbReference type="InterPro" id="IPR017242">
    <property type="entry name" value="BLOC-1_pallidin"/>
</dbReference>
<comment type="caution">
    <text evidence="8">The sequence shown here is derived from an EMBL/GenBank/DDBJ whole genome shotgun (WGS) entry which is preliminary data.</text>
</comment>
<sequence length="164" mass="19541">MMTNMEEAEARELQSQIEKHNNEEDEIDFKVAIEKLTEGFLKQYQEQWEQSGKKLNEVKSKQEILLSQMQIENKKVQDVFNDVKLNEMFQMIKVSQGKLILMKKEMVSIHERTFRLKVSYNFSTLHKRASKLQQIVQKEALNKEQQREQELRREQELIGKPAIS</sequence>
<evidence type="ECO:0000256" key="1">
    <source>
        <dbReference type="ARBA" id="ARBA00004496"/>
    </source>
</evidence>
<dbReference type="PANTHER" id="PTHR31328:SF2">
    <property type="entry name" value="BIOGENESIS OF LYSOSOME-RELATED ORGANELLES COMPLEX 1 SUBUNIT 6"/>
    <property type="match status" value="1"/>
</dbReference>
<comment type="similarity">
    <text evidence="2 5">Belongs to the BLOC1S6 family.</text>
</comment>
<comment type="function">
    <text evidence="5">Component of the biogenesis of lysosome-related organelles complex-1 (BLOC-1) involved in pigment granule biogenesis.</text>
</comment>
<evidence type="ECO:0000256" key="2">
    <source>
        <dbReference type="ARBA" id="ARBA00005767"/>
    </source>
</evidence>
<feature type="coiled-coil region" evidence="6">
    <location>
        <begin position="3"/>
        <end position="30"/>
    </location>
</feature>
<dbReference type="AlphaFoldDB" id="A0A833RQK0"/>
<evidence type="ECO:0000256" key="5">
    <source>
        <dbReference type="PIRNR" id="PIRNR037609"/>
    </source>
</evidence>
<organism evidence="8 9">
    <name type="scientific">Frieseomelitta varia</name>
    <dbReference type="NCBI Taxonomy" id="561572"/>
    <lineage>
        <taxon>Eukaryota</taxon>
        <taxon>Metazoa</taxon>
        <taxon>Ecdysozoa</taxon>
        <taxon>Arthropoda</taxon>
        <taxon>Hexapoda</taxon>
        <taxon>Insecta</taxon>
        <taxon>Pterygota</taxon>
        <taxon>Neoptera</taxon>
        <taxon>Endopterygota</taxon>
        <taxon>Hymenoptera</taxon>
        <taxon>Apocrita</taxon>
        <taxon>Aculeata</taxon>
        <taxon>Apoidea</taxon>
        <taxon>Anthophila</taxon>
        <taxon>Apidae</taxon>
        <taxon>Frieseomelitta</taxon>
    </lineage>
</organism>
<keyword evidence="6" id="KW-0175">Coiled coil</keyword>
<dbReference type="PIRSF" id="PIRSF037609">
    <property type="entry name" value="BLOC-1_complex_pallidin"/>
    <property type="match status" value="1"/>
</dbReference>
<evidence type="ECO:0000313" key="9">
    <source>
        <dbReference type="Proteomes" id="UP000655588"/>
    </source>
</evidence>
<keyword evidence="4" id="KW-0963">Cytoplasm</keyword>
<evidence type="ECO:0000313" key="8">
    <source>
        <dbReference type="EMBL" id="KAF3427929.1"/>
    </source>
</evidence>
<dbReference type="GO" id="GO:0031083">
    <property type="term" value="C:BLOC-1 complex"/>
    <property type="evidence" value="ECO:0007669"/>
    <property type="project" value="TreeGrafter"/>
</dbReference>
<dbReference type="Proteomes" id="UP000655588">
    <property type="component" value="Unassembled WGS sequence"/>
</dbReference>
<dbReference type="EMBL" id="WNWW01000244">
    <property type="protein sequence ID" value="KAF3427929.1"/>
    <property type="molecule type" value="Genomic_DNA"/>
</dbReference>
<protein>
    <recommendedName>
        <fullName evidence="3 5">Biogenesis of lysosome-related organelles complex 1 subunit 6</fullName>
        <shortName evidence="5">BLOC-1 subunit 6</shortName>
    </recommendedName>
</protein>